<keyword evidence="2" id="KW-1133">Transmembrane helix</keyword>
<accession>A0ABW1SAQ4</accession>
<evidence type="ECO:0000313" key="5">
    <source>
        <dbReference type="EMBL" id="MFC6198630.1"/>
    </source>
</evidence>
<dbReference type="RefSeq" id="WP_377379004.1">
    <property type="nucleotide sequence ID" value="NZ_JBHSSW010000012.1"/>
</dbReference>
<evidence type="ECO:0000259" key="4">
    <source>
        <dbReference type="Pfam" id="PF13709"/>
    </source>
</evidence>
<feature type="region of interest" description="Disordered" evidence="1">
    <location>
        <begin position="912"/>
        <end position="946"/>
    </location>
</feature>
<keyword evidence="6" id="KW-1185">Reference proteome</keyword>
<keyword evidence="2" id="KW-0472">Membrane</keyword>
<dbReference type="EMBL" id="JBHSSW010000012">
    <property type="protein sequence ID" value="MFC6198630.1"/>
    <property type="molecule type" value="Genomic_DNA"/>
</dbReference>
<name>A0ABW1SAQ4_9PROT</name>
<dbReference type="InterPro" id="IPR024163">
    <property type="entry name" value="Aerotolerance_reg_N"/>
</dbReference>
<proteinExistence type="predicted"/>
<evidence type="ECO:0000259" key="3">
    <source>
        <dbReference type="Pfam" id="PF07584"/>
    </source>
</evidence>
<dbReference type="PANTHER" id="PTHR37464:SF1">
    <property type="entry name" value="BLL2463 PROTEIN"/>
    <property type="match status" value="1"/>
</dbReference>
<dbReference type="PANTHER" id="PTHR37464">
    <property type="entry name" value="BLL2463 PROTEIN"/>
    <property type="match status" value="1"/>
</dbReference>
<feature type="domain" description="Aerotolerance regulator N-terminal" evidence="3">
    <location>
        <begin position="9"/>
        <end position="82"/>
    </location>
</feature>
<dbReference type="InterPro" id="IPR029062">
    <property type="entry name" value="Class_I_gatase-like"/>
</dbReference>
<protein>
    <submittedName>
        <fullName evidence="5">DUF4159 domain-containing protein</fullName>
    </submittedName>
</protein>
<dbReference type="Gene3D" id="3.40.50.880">
    <property type="match status" value="1"/>
</dbReference>
<dbReference type="Pfam" id="PF07584">
    <property type="entry name" value="BatA"/>
    <property type="match status" value="1"/>
</dbReference>
<dbReference type="Pfam" id="PF13709">
    <property type="entry name" value="DUF4159"/>
    <property type="match status" value="1"/>
</dbReference>
<evidence type="ECO:0000256" key="1">
    <source>
        <dbReference type="SAM" id="MobiDB-lite"/>
    </source>
</evidence>
<gene>
    <name evidence="5" type="ORF">ACFQDM_11085</name>
</gene>
<feature type="domain" description="DUF4159" evidence="4">
    <location>
        <begin position="679"/>
        <end position="887"/>
    </location>
</feature>
<dbReference type="InterPro" id="IPR025297">
    <property type="entry name" value="DUF4159"/>
</dbReference>
<dbReference type="NCBIfam" id="TIGR02226">
    <property type="entry name" value="two_anch"/>
    <property type="match status" value="1"/>
</dbReference>
<dbReference type="SUPFAM" id="SSF52317">
    <property type="entry name" value="Class I glutamine amidotransferase-like"/>
    <property type="match status" value="1"/>
</dbReference>
<dbReference type="Gene3D" id="3.40.50.12140">
    <property type="entry name" value="Domain of unknown function DUF4159"/>
    <property type="match status" value="1"/>
</dbReference>
<comment type="caution">
    <text evidence="5">The sequence shown here is derived from an EMBL/GenBank/DDBJ whole genome shotgun (WGS) entry which is preliminary data.</text>
</comment>
<feature type="compositionally biased region" description="Polar residues" evidence="1">
    <location>
        <begin position="937"/>
        <end position="946"/>
    </location>
</feature>
<sequence length="946" mass="102507">MSLALGPLVFAAPLALIALLALPLLWLVLRATPPQPKTEELPSLALFGDLRHMEETPDKTPWWIILLRMLAITLAIFGLSQPIWSPPAPQTTESQRDILFLMDNDWASATNWSSRQSAALDLLASLDRDRGIYLITNTQSEDLTEALAERLTPTEARNRVRALRPVAWRPDLAGLAERLDASELNNVETLWIANAVNGEGFDALVDQLSGLGPVSVVPLEARDVIAIKALTITSSAPVLTLSRAGTDGARDVTLTAFDQAGRSVSSVSGSFASGARELDLAFDLPQDLQTNIAYFRVLGQSSAGGVWYWEGASRTRRVGLLSEAAQVQPLLADTYYLRKALAPFATITEGTLDELLGEDLGAIILTDIGRLGETEQAQLRDWVNAGGVLIRFAGPRMAAQTDELLPVALRPASRAFDSALSWDTPQALAAFPDFSPFASMAQAGNVEVRRQVLAQPSPELQSRTWASLEDGTPLITASREGNGRLILFHVTAGPGWSDLPLSGTFVEIMRRITLPTRELGELSLQSETSLAPRFWLDGFGSVRTPPSTARPIQPDEITGITANGEHPAGVYEGNTLSLPLNAGEGFDNGLVTEWPDSVTISTVAERTGHRYAAPLLVAAMLLLLIDLIVSLILSGRLALPFTRKAAAFLPLLAAGLFMAALPIGDAHAQEAPPAALELKFGYIETGDRTLDEQARSGLQGLSTLLYRRTTVEPSSPDAIDLAEDPISLYPLIMLLMPEAGLTLDEDEKTALAAYLRNGGALVIDTRRGGDVSAQSARDTRLTTLLQGLDVPPLTRVDEDHVLTRSFYLLDGFTGRYPDRPIWIEAPSESAGNTYKGDGISGIFITDADLTAAWALNDRGRPVYSVEGGERNREMAYRTGVNIVMYILTGNYKDDQVHIPSLLDRLGEITDGMRQEEEESGPPDLRPDTDFELENIIRPNNNGETPQ</sequence>
<evidence type="ECO:0000313" key="6">
    <source>
        <dbReference type="Proteomes" id="UP001596303"/>
    </source>
</evidence>
<keyword evidence="2" id="KW-0812">Transmembrane</keyword>
<feature type="transmembrane region" description="Helical" evidence="2">
    <location>
        <begin position="611"/>
        <end position="633"/>
    </location>
</feature>
<reference evidence="6" key="1">
    <citation type="journal article" date="2019" name="Int. J. Syst. Evol. Microbiol.">
        <title>The Global Catalogue of Microorganisms (GCM) 10K type strain sequencing project: providing services to taxonomists for standard genome sequencing and annotation.</title>
        <authorList>
            <consortium name="The Broad Institute Genomics Platform"/>
            <consortium name="The Broad Institute Genome Sequencing Center for Infectious Disease"/>
            <person name="Wu L."/>
            <person name="Ma J."/>
        </authorList>
    </citation>
    <scope>NUCLEOTIDE SEQUENCE [LARGE SCALE GENOMIC DNA]</scope>
    <source>
        <strain evidence="6">CGMCC-1.15741</strain>
    </source>
</reference>
<dbReference type="CDD" id="cd03143">
    <property type="entry name" value="A4_beta-galactosidase_middle_domain"/>
    <property type="match status" value="1"/>
</dbReference>
<dbReference type="Proteomes" id="UP001596303">
    <property type="component" value="Unassembled WGS sequence"/>
</dbReference>
<feature type="transmembrane region" description="Helical" evidence="2">
    <location>
        <begin position="645"/>
        <end position="664"/>
    </location>
</feature>
<evidence type="ECO:0000256" key="2">
    <source>
        <dbReference type="SAM" id="Phobius"/>
    </source>
</evidence>
<organism evidence="5 6">
    <name type="scientific">Ponticaulis profundi</name>
    <dbReference type="NCBI Taxonomy" id="2665222"/>
    <lineage>
        <taxon>Bacteria</taxon>
        <taxon>Pseudomonadati</taxon>
        <taxon>Pseudomonadota</taxon>
        <taxon>Alphaproteobacteria</taxon>
        <taxon>Hyphomonadales</taxon>
        <taxon>Hyphomonadaceae</taxon>
        <taxon>Ponticaulis</taxon>
    </lineage>
</organism>
<dbReference type="InterPro" id="IPR011933">
    <property type="entry name" value="Double_TM_dom"/>
</dbReference>